<proteinExistence type="predicted"/>
<evidence type="ECO:0000256" key="1">
    <source>
        <dbReference type="SAM" id="MobiDB-lite"/>
    </source>
</evidence>
<gene>
    <name evidence="2" type="ORF">Taro_049463</name>
</gene>
<organism evidence="2 3">
    <name type="scientific">Colocasia esculenta</name>
    <name type="common">Wild taro</name>
    <name type="synonym">Arum esculentum</name>
    <dbReference type="NCBI Taxonomy" id="4460"/>
    <lineage>
        <taxon>Eukaryota</taxon>
        <taxon>Viridiplantae</taxon>
        <taxon>Streptophyta</taxon>
        <taxon>Embryophyta</taxon>
        <taxon>Tracheophyta</taxon>
        <taxon>Spermatophyta</taxon>
        <taxon>Magnoliopsida</taxon>
        <taxon>Liliopsida</taxon>
        <taxon>Araceae</taxon>
        <taxon>Aroideae</taxon>
        <taxon>Colocasieae</taxon>
        <taxon>Colocasia</taxon>
    </lineage>
</organism>
<evidence type="ECO:0000313" key="3">
    <source>
        <dbReference type="Proteomes" id="UP000652761"/>
    </source>
</evidence>
<comment type="caution">
    <text evidence="2">The sequence shown here is derived from an EMBL/GenBank/DDBJ whole genome shotgun (WGS) entry which is preliminary data.</text>
</comment>
<accession>A0A843XAU1</accession>
<feature type="region of interest" description="Disordered" evidence="1">
    <location>
        <begin position="182"/>
        <end position="234"/>
    </location>
</feature>
<evidence type="ECO:0000313" key="2">
    <source>
        <dbReference type="EMBL" id="MQM16504.1"/>
    </source>
</evidence>
<sequence length="379" mass="41915">MYAMGHGVASGAMCEHFQHSSETISKHVCEVTKALASLRFNYIKLPSLTDPVHPRIRHDDRFYPYFKDAIGAIDGTHVPVHILREKQARYWNCKGVISQNVMGVCGFDLVFQYVGVDFEGAATDMAVLRRAMDVDGFHILEGGREEEDDEPEEDPYLSVSASDMTAGGSLRDAIATQLRSPTRLKRESPITAKPCRTGASTSEPGELKIKAKPCQTEDPHSEAKEEHPPFQATPSDQFLEFGVDVRLCTLEQGGRRLPCPLHPSKQRAMSPSFFLFPITLYSVLRSAFITLSPHILHFIYSLPTSFSGLTPPHEVTHLELNLLCRPAGGSSKKSPCTLSRDLRVKGMLRPRNLLPSFSSDPHTSLGEGYLPIGHSVSLC</sequence>
<name>A0A843XAU1_COLES</name>
<dbReference type="EMBL" id="NMUH01007037">
    <property type="protein sequence ID" value="MQM16504.1"/>
    <property type="molecule type" value="Genomic_DNA"/>
</dbReference>
<dbReference type="PANTHER" id="PTHR22930:SF259">
    <property type="entry name" value="OS08G0106900 PROTEIN"/>
    <property type="match status" value="1"/>
</dbReference>
<reference evidence="2" key="1">
    <citation type="submission" date="2017-07" db="EMBL/GenBank/DDBJ databases">
        <title>Taro Niue Genome Assembly and Annotation.</title>
        <authorList>
            <person name="Atibalentja N."/>
            <person name="Keating K."/>
            <person name="Fields C.J."/>
        </authorList>
    </citation>
    <scope>NUCLEOTIDE SEQUENCE</scope>
    <source>
        <strain evidence="2">Niue_2</strain>
        <tissue evidence="2">Leaf</tissue>
    </source>
</reference>
<dbReference type="OrthoDB" id="665395at2759"/>
<dbReference type="AlphaFoldDB" id="A0A843XAU1"/>
<evidence type="ECO:0008006" key="4">
    <source>
        <dbReference type="Google" id="ProtNLM"/>
    </source>
</evidence>
<dbReference type="InterPro" id="IPR045249">
    <property type="entry name" value="HARBI1-like"/>
</dbReference>
<keyword evidence="3" id="KW-1185">Reference proteome</keyword>
<protein>
    <recommendedName>
        <fullName evidence="4">DDE Tnp4 domain-containing protein</fullName>
    </recommendedName>
</protein>
<dbReference type="PANTHER" id="PTHR22930">
    <property type="match status" value="1"/>
</dbReference>
<dbReference type="Proteomes" id="UP000652761">
    <property type="component" value="Unassembled WGS sequence"/>
</dbReference>
<feature type="compositionally biased region" description="Basic and acidic residues" evidence="1">
    <location>
        <begin position="205"/>
        <end position="228"/>
    </location>
</feature>